<name>J3N7U1_ORYBR</name>
<evidence type="ECO:0000313" key="2">
    <source>
        <dbReference type="EnsemblPlants" id="OB11G18770.1"/>
    </source>
</evidence>
<accession>J3N7U1</accession>
<reference evidence="2" key="1">
    <citation type="journal article" date="2013" name="Nat. Commun.">
        <title>Whole-genome sequencing of Oryza brachyantha reveals mechanisms underlying Oryza genome evolution.</title>
        <authorList>
            <person name="Chen J."/>
            <person name="Huang Q."/>
            <person name="Gao D."/>
            <person name="Wang J."/>
            <person name="Lang Y."/>
            <person name="Liu T."/>
            <person name="Li B."/>
            <person name="Bai Z."/>
            <person name="Luis Goicoechea J."/>
            <person name="Liang C."/>
            <person name="Chen C."/>
            <person name="Zhang W."/>
            <person name="Sun S."/>
            <person name="Liao Y."/>
            <person name="Zhang X."/>
            <person name="Yang L."/>
            <person name="Song C."/>
            <person name="Wang M."/>
            <person name="Shi J."/>
            <person name="Liu G."/>
            <person name="Liu J."/>
            <person name="Zhou H."/>
            <person name="Zhou W."/>
            <person name="Yu Q."/>
            <person name="An N."/>
            <person name="Chen Y."/>
            <person name="Cai Q."/>
            <person name="Wang B."/>
            <person name="Liu B."/>
            <person name="Min J."/>
            <person name="Huang Y."/>
            <person name="Wu H."/>
            <person name="Li Z."/>
            <person name="Zhang Y."/>
            <person name="Yin Y."/>
            <person name="Song W."/>
            <person name="Jiang J."/>
            <person name="Jackson S.A."/>
            <person name="Wing R.A."/>
            <person name="Wang J."/>
            <person name="Chen M."/>
        </authorList>
    </citation>
    <scope>NUCLEOTIDE SEQUENCE [LARGE SCALE GENOMIC DNA]</scope>
    <source>
        <strain evidence="2">cv. IRGC 101232</strain>
    </source>
</reference>
<dbReference type="AlphaFoldDB" id="J3N7U1"/>
<reference evidence="2" key="2">
    <citation type="submission" date="2013-04" db="UniProtKB">
        <authorList>
            <consortium name="EnsemblPlants"/>
        </authorList>
    </citation>
    <scope>IDENTIFICATION</scope>
</reference>
<feature type="region of interest" description="Disordered" evidence="1">
    <location>
        <begin position="82"/>
        <end position="131"/>
    </location>
</feature>
<proteinExistence type="predicted"/>
<dbReference type="EnsemblPlants" id="OB11G18770.1">
    <property type="protein sequence ID" value="OB11G18770.1"/>
    <property type="gene ID" value="OB11G18770"/>
</dbReference>
<protein>
    <submittedName>
        <fullName evidence="2">Uncharacterized protein</fullName>
    </submittedName>
</protein>
<dbReference type="Gramene" id="OB11G18770.1">
    <property type="protein sequence ID" value="OB11G18770.1"/>
    <property type="gene ID" value="OB11G18770"/>
</dbReference>
<sequence length="131" mass="13650">MGNGETCNLACPYSTYQGKGKRDGVWTGNHGVTKASTTSGFTKAQVGTARLGVKEGVKPEVRCVASLQRTSAFAAAVVSNFGRSSVKSEESSSATGEESDIGNFKRRSQDEDGVDQESSFVSSAVAAAFEP</sequence>
<evidence type="ECO:0000256" key="1">
    <source>
        <dbReference type="SAM" id="MobiDB-lite"/>
    </source>
</evidence>
<dbReference type="HOGENOM" id="CLU_1930763_0_0_1"/>
<evidence type="ECO:0000313" key="3">
    <source>
        <dbReference type="Proteomes" id="UP000006038"/>
    </source>
</evidence>
<feature type="compositionally biased region" description="Low complexity" evidence="1">
    <location>
        <begin position="118"/>
        <end position="131"/>
    </location>
</feature>
<keyword evidence="3" id="KW-1185">Reference proteome</keyword>
<dbReference type="Proteomes" id="UP000006038">
    <property type="component" value="Chromosome 11"/>
</dbReference>
<organism evidence="2">
    <name type="scientific">Oryza brachyantha</name>
    <name type="common">malo sina</name>
    <dbReference type="NCBI Taxonomy" id="4533"/>
    <lineage>
        <taxon>Eukaryota</taxon>
        <taxon>Viridiplantae</taxon>
        <taxon>Streptophyta</taxon>
        <taxon>Embryophyta</taxon>
        <taxon>Tracheophyta</taxon>
        <taxon>Spermatophyta</taxon>
        <taxon>Magnoliopsida</taxon>
        <taxon>Liliopsida</taxon>
        <taxon>Poales</taxon>
        <taxon>Poaceae</taxon>
        <taxon>BOP clade</taxon>
        <taxon>Oryzoideae</taxon>
        <taxon>Oryzeae</taxon>
        <taxon>Oryzinae</taxon>
        <taxon>Oryza</taxon>
    </lineage>
</organism>